<protein>
    <submittedName>
        <fullName evidence="11">Uncharacterized protein</fullName>
    </submittedName>
</protein>
<keyword evidence="4 8" id="KW-1133">Transmembrane helix</keyword>
<dbReference type="PANTHER" id="PTHR12011">
    <property type="entry name" value="ADHESION G-PROTEIN COUPLED RECEPTOR"/>
    <property type="match status" value="1"/>
</dbReference>
<feature type="transmembrane region" description="Helical" evidence="8">
    <location>
        <begin position="303"/>
        <end position="325"/>
    </location>
</feature>
<dbReference type="PROSITE" id="PS50221">
    <property type="entry name" value="GAIN_B"/>
    <property type="match status" value="1"/>
</dbReference>
<evidence type="ECO:0000259" key="10">
    <source>
        <dbReference type="PROSITE" id="PS50261"/>
    </source>
</evidence>
<dbReference type="GO" id="GO:0007166">
    <property type="term" value="P:cell surface receptor signaling pathway"/>
    <property type="evidence" value="ECO:0007669"/>
    <property type="project" value="InterPro"/>
</dbReference>
<dbReference type="Gene3D" id="2.60.220.50">
    <property type="match status" value="1"/>
</dbReference>
<feature type="transmembrane region" description="Helical" evidence="8">
    <location>
        <begin position="152"/>
        <end position="171"/>
    </location>
</feature>
<dbReference type="OrthoDB" id="347083at2759"/>
<keyword evidence="7" id="KW-0325">Glycoprotein</keyword>
<name>A0A914AMT5_PATMI</name>
<dbReference type="FunFam" id="1.20.1070.10:FF:000058">
    <property type="entry name" value="Adhesion G protein-coupled receptor F5"/>
    <property type="match status" value="1"/>
</dbReference>
<comment type="subcellular location">
    <subcellularLocation>
        <location evidence="1">Membrane</location>
        <topology evidence="1">Multi-pass membrane protein</topology>
    </subcellularLocation>
</comment>
<feature type="domain" description="G-protein coupled receptors family 2 profile 2" evidence="10">
    <location>
        <begin position="120"/>
        <end position="355"/>
    </location>
</feature>
<dbReference type="Pfam" id="PF01825">
    <property type="entry name" value="GPS"/>
    <property type="match status" value="1"/>
</dbReference>
<dbReference type="OMA" id="TFQHIQV"/>
<dbReference type="RefSeq" id="XP_038064744.1">
    <property type="nucleotide sequence ID" value="XM_038208816.1"/>
</dbReference>
<evidence type="ECO:0000313" key="11">
    <source>
        <dbReference type="EnsemblMetazoa" id="XP_038064744.1"/>
    </source>
</evidence>
<dbReference type="Gene3D" id="1.20.1070.10">
    <property type="entry name" value="Rhodopsin 7-helix transmembrane proteins"/>
    <property type="match status" value="1"/>
</dbReference>
<feature type="domain" description="GAIN-B" evidence="9">
    <location>
        <begin position="1"/>
        <end position="112"/>
    </location>
</feature>
<evidence type="ECO:0000256" key="2">
    <source>
        <dbReference type="ARBA" id="ARBA00007343"/>
    </source>
</evidence>
<feature type="transmembrane region" description="Helical" evidence="8">
    <location>
        <begin position="219"/>
        <end position="240"/>
    </location>
</feature>
<keyword evidence="12" id="KW-1185">Reference proteome</keyword>
<dbReference type="Proteomes" id="UP000887568">
    <property type="component" value="Unplaced"/>
</dbReference>
<dbReference type="InterPro" id="IPR046338">
    <property type="entry name" value="GAIN_dom_sf"/>
</dbReference>
<organism evidence="11 12">
    <name type="scientific">Patiria miniata</name>
    <name type="common">Bat star</name>
    <name type="synonym">Asterina miniata</name>
    <dbReference type="NCBI Taxonomy" id="46514"/>
    <lineage>
        <taxon>Eukaryota</taxon>
        <taxon>Metazoa</taxon>
        <taxon>Echinodermata</taxon>
        <taxon>Eleutherozoa</taxon>
        <taxon>Asterozoa</taxon>
        <taxon>Asteroidea</taxon>
        <taxon>Valvatacea</taxon>
        <taxon>Valvatida</taxon>
        <taxon>Asterinidae</taxon>
        <taxon>Patiria</taxon>
    </lineage>
</organism>
<dbReference type="GO" id="GO:0005886">
    <property type="term" value="C:plasma membrane"/>
    <property type="evidence" value="ECO:0007669"/>
    <property type="project" value="TreeGrafter"/>
</dbReference>
<evidence type="ECO:0000256" key="3">
    <source>
        <dbReference type="ARBA" id="ARBA00022692"/>
    </source>
</evidence>
<dbReference type="GeneID" id="119735123"/>
<dbReference type="PROSITE" id="PS50261">
    <property type="entry name" value="G_PROTEIN_RECEP_F2_4"/>
    <property type="match status" value="1"/>
</dbReference>
<accession>A0A914AMT5</accession>
<evidence type="ECO:0000259" key="9">
    <source>
        <dbReference type="PROSITE" id="PS50221"/>
    </source>
</evidence>
<dbReference type="InterPro" id="IPR057244">
    <property type="entry name" value="GAIN_B"/>
</dbReference>
<reference evidence="11" key="1">
    <citation type="submission" date="2022-11" db="UniProtKB">
        <authorList>
            <consortium name="EnsemblMetazoa"/>
        </authorList>
    </citation>
    <scope>IDENTIFICATION</scope>
</reference>
<comment type="similarity">
    <text evidence="2">Belongs to the G-protein coupled receptor 2 family. Adhesion G-protein coupled receptor (ADGR) subfamily.</text>
</comment>
<dbReference type="InterPro" id="IPR000832">
    <property type="entry name" value="GPCR_2_secretin-like"/>
</dbReference>
<feature type="transmembrane region" description="Helical" evidence="8">
    <location>
        <begin position="260"/>
        <end position="282"/>
    </location>
</feature>
<sequence>MAVYTSLESTSAPLLKSDSKQPARFGSLIVDLTIISENGTPFTDFKEAPFNLTLPVFEIYDNEFAICSFRSGDDPIWYTDGCWVTSVAADDVTCSCDHLTHFAILLQVKEVRSYNHTFILSLLTRIGLGLSIACLVVTLMTYVFCRLTSDRILTHANLALSLMASHVTFLFTGTSNETACTAVAILLHFFLLAAFTWMALEGVFLYIKSTPTFRWTIRIPVWLSIGWGCPAVVVGISVAIRSRDYTRPGSCWLSFDGGLVWAFLAPVICVLIGNIFVLIRLIRIFYSLKSNQDKSKVMKLKAGLRMMLVLEPLLAMSWIFGVFFIDEATIFFAYASVVLNTLQGVFVFLFQCVFDQEVRQAFAMRASKVQAINIRLENTATTMAGSTSQH</sequence>
<evidence type="ECO:0000256" key="1">
    <source>
        <dbReference type="ARBA" id="ARBA00004141"/>
    </source>
</evidence>
<dbReference type="Pfam" id="PF00002">
    <property type="entry name" value="7tm_2"/>
    <property type="match status" value="1"/>
</dbReference>
<evidence type="ECO:0000256" key="7">
    <source>
        <dbReference type="ARBA" id="ARBA00023180"/>
    </source>
</evidence>
<evidence type="ECO:0000256" key="8">
    <source>
        <dbReference type="SAM" id="Phobius"/>
    </source>
</evidence>
<proteinExistence type="inferred from homology"/>
<keyword evidence="3 8" id="KW-0812">Transmembrane</keyword>
<evidence type="ECO:0000256" key="6">
    <source>
        <dbReference type="ARBA" id="ARBA00023157"/>
    </source>
</evidence>
<evidence type="ECO:0000256" key="4">
    <source>
        <dbReference type="ARBA" id="ARBA00022989"/>
    </source>
</evidence>
<feature type="transmembrane region" description="Helical" evidence="8">
    <location>
        <begin position="183"/>
        <end position="207"/>
    </location>
</feature>
<feature type="transmembrane region" description="Helical" evidence="8">
    <location>
        <begin position="122"/>
        <end position="145"/>
    </location>
</feature>
<dbReference type="InterPro" id="IPR017981">
    <property type="entry name" value="GPCR_2-like_7TM"/>
</dbReference>
<dbReference type="PRINTS" id="PR00249">
    <property type="entry name" value="GPCRSECRETIN"/>
</dbReference>
<dbReference type="GO" id="GO:0004930">
    <property type="term" value="F:G protein-coupled receptor activity"/>
    <property type="evidence" value="ECO:0007669"/>
    <property type="project" value="InterPro"/>
</dbReference>
<dbReference type="EnsemblMetazoa" id="XM_038208816.1">
    <property type="protein sequence ID" value="XP_038064744.1"/>
    <property type="gene ID" value="LOC119735123"/>
</dbReference>
<dbReference type="PANTHER" id="PTHR12011:SF471">
    <property type="entry name" value="G-PROTEIN COUPLED RECEPTORS FAMILY 2 PROFILE 2 DOMAIN-CONTAINING PROTEIN"/>
    <property type="match status" value="1"/>
</dbReference>
<feature type="transmembrane region" description="Helical" evidence="8">
    <location>
        <begin position="331"/>
        <end position="354"/>
    </location>
</feature>
<keyword evidence="6" id="KW-1015">Disulfide bond</keyword>
<evidence type="ECO:0000313" key="12">
    <source>
        <dbReference type="Proteomes" id="UP000887568"/>
    </source>
</evidence>
<dbReference type="SMART" id="SM00303">
    <property type="entry name" value="GPS"/>
    <property type="match status" value="1"/>
</dbReference>
<dbReference type="AlphaFoldDB" id="A0A914AMT5"/>
<dbReference type="GO" id="GO:0007189">
    <property type="term" value="P:adenylate cyclase-activating G protein-coupled receptor signaling pathway"/>
    <property type="evidence" value="ECO:0007669"/>
    <property type="project" value="TreeGrafter"/>
</dbReference>
<dbReference type="InterPro" id="IPR000203">
    <property type="entry name" value="GPS"/>
</dbReference>
<evidence type="ECO:0000256" key="5">
    <source>
        <dbReference type="ARBA" id="ARBA00023136"/>
    </source>
</evidence>
<keyword evidence="5 8" id="KW-0472">Membrane</keyword>